<dbReference type="EC" id="3.2.1.21" evidence="3"/>
<keyword evidence="5" id="KW-0119">Carbohydrate metabolism</keyword>
<dbReference type="Pfam" id="PF01915">
    <property type="entry name" value="Glyco_hydro_3_C"/>
    <property type="match status" value="1"/>
</dbReference>
<keyword evidence="4 9" id="KW-0378">Hydrolase</keyword>
<dbReference type="InterPro" id="IPR037524">
    <property type="entry name" value="PA14/GLEYA"/>
</dbReference>
<dbReference type="Proteomes" id="UP001610563">
    <property type="component" value="Unassembled WGS sequence"/>
</dbReference>
<evidence type="ECO:0000256" key="6">
    <source>
        <dbReference type="ARBA" id="ARBA00023295"/>
    </source>
</evidence>
<evidence type="ECO:0000313" key="10">
    <source>
        <dbReference type="Proteomes" id="UP001610563"/>
    </source>
</evidence>
<dbReference type="EMBL" id="JBFTWV010000244">
    <property type="protein sequence ID" value="KAL2783348.1"/>
    <property type="molecule type" value="Genomic_DNA"/>
</dbReference>
<evidence type="ECO:0000256" key="2">
    <source>
        <dbReference type="ARBA" id="ARBA00005336"/>
    </source>
</evidence>
<proteinExistence type="inferred from homology"/>
<evidence type="ECO:0000256" key="5">
    <source>
        <dbReference type="ARBA" id="ARBA00023277"/>
    </source>
</evidence>
<dbReference type="PANTHER" id="PTHR42715:SF27">
    <property type="entry name" value="BETA-GLUCOSIDASE-RELATED"/>
    <property type="match status" value="1"/>
</dbReference>
<keyword evidence="10" id="KW-1185">Reference proteome</keyword>
<protein>
    <recommendedName>
        <fullName evidence="3">beta-glucosidase</fullName>
        <ecNumber evidence="3">3.2.1.21</ecNumber>
    </recommendedName>
</protein>
<dbReference type="InterPro" id="IPR036881">
    <property type="entry name" value="Glyco_hydro_3_C_sf"/>
</dbReference>
<organism evidence="9 10">
    <name type="scientific">Aspergillus keveii</name>
    <dbReference type="NCBI Taxonomy" id="714993"/>
    <lineage>
        <taxon>Eukaryota</taxon>
        <taxon>Fungi</taxon>
        <taxon>Dikarya</taxon>
        <taxon>Ascomycota</taxon>
        <taxon>Pezizomycotina</taxon>
        <taxon>Eurotiomycetes</taxon>
        <taxon>Eurotiomycetidae</taxon>
        <taxon>Eurotiales</taxon>
        <taxon>Aspergillaceae</taxon>
        <taxon>Aspergillus</taxon>
        <taxon>Aspergillus subgen. Nidulantes</taxon>
    </lineage>
</organism>
<evidence type="ECO:0000256" key="7">
    <source>
        <dbReference type="ARBA" id="ARBA00023326"/>
    </source>
</evidence>
<comment type="catalytic activity">
    <reaction evidence="1">
        <text>Hydrolysis of terminal, non-reducing beta-D-glucosyl residues with release of beta-D-glucose.</text>
        <dbReference type="EC" id="3.2.1.21"/>
    </reaction>
</comment>
<evidence type="ECO:0000313" key="9">
    <source>
        <dbReference type="EMBL" id="KAL2783348.1"/>
    </source>
</evidence>
<evidence type="ECO:0000259" key="8">
    <source>
        <dbReference type="PROSITE" id="PS51820"/>
    </source>
</evidence>
<comment type="similarity">
    <text evidence="2">Belongs to the glycosyl hydrolase 3 family.</text>
</comment>
<feature type="domain" description="PA14" evidence="8">
    <location>
        <begin position="1"/>
        <end position="103"/>
    </location>
</feature>
<dbReference type="PROSITE" id="PS51820">
    <property type="entry name" value="PA14"/>
    <property type="match status" value="1"/>
</dbReference>
<dbReference type="InterPro" id="IPR050288">
    <property type="entry name" value="Cellulose_deg_GH3"/>
</dbReference>
<keyword evidence="7" id="KW-0624">Polysaccharide degradation</keyword>
<evidence type="ECO:0000256" key="4">
    <source>
        <dbReference type="ARBA" id="ARBA00022801"/>
    </source>
</evidence>
<dbReference type="SMART" id="SM01217">
    <property type="entry name" value="Fn3_like"/>
    <property type="match status" value="1"/>
</dbReference>
<dbReference type="Gene3D" id="3.40.50.1700">
    <property type="entry name" value="Glycoside hydrolase family 3 C-terminal domain"/>
    <property type="match status" value="1"/>
</dbReference>
<dbReference type="GO" id="GO:0016787">
    <property type="term" value="F:hydrolase activity"/>
    <property type="evidence" value="ECO:0007669"/>
    <property type="project" value="UniProtKB-KW"/>
</dbReference>
<dbReference type="Pfam" id="PF14310">
    <property type="entry name" value="Fn3-like"/>
    <property type="match status" value="1"/>
</dbReference>
<dbReference type="SUPFAM" id="SSF52279">
    <property type="entry name" value="Beta-D-glucan exohydrolase, C-terminal domain"/>
    <property type="match status" value="1"/>
</dbReference>
<dbReference type="InterPro" id="IPR013783">
    <property type="entry name" value="Ig-like_fold"/>
</dbReference>
<reference evidence="9 10" key="1">
    <citation type="submission" date="2024-07" db="EMBL/GenBank/DDBJ databases">
        <title>Section-level genome sequencing and comparative genomics of Aspergillus sections Usti and Cavernicolus.</title>
        <authorList>
            <consortium name="Lawrence Berkeley National Laboratory"/>
            <person name="Nybo J.L."/>
            <person name="Vesth T.C."/>
            <person name="Theobald S."/>
            <person name="Frisvad J.C."/>
            <person name="Larsen T.O."/>
            <person name="Kjaerboelling I."/>
            <person name="Rothschild-Mancinelli K."/>
            <person name="Lyhne E.K."/>
            <person name="Kogle M.E."/>
            <person name="Barry K."/>
            <person name="Clum A."/>
            <person name="Na H."/>
            <person name="Ledsgaard L."/>
            <person name="Lin J."/>
            <person name="Lipzen A."/>
            <person name="Kuo A."/>
            <person name="Riley R."/>
            <person name="Mondo S."/>
            <person name="Labutti K."/>
            <person name="Haridas S."/>
            <person name="Pangalinan J."/>
            <person name="Salamov A.A."/>
            <person name="Simmons B.A."/>
            <person name="Magnuson J.K."/>
            <person name="Chen J."/>
            <person name="Drula E."/>
            <person name="Henrissat B."/>
            <person name="Wiebenga A."/>
            <person name="Lubbers R.J."/>
            <person name="Gomes A.C."/>
            <person name="Makela M.R."/>
            <person name="Stajich J."/>
            <person name="Grigoriev I.V."/>
            <person name="Mortensen U.H."/>
            <person name="De Vries R.P."/>
            <person name="Baker S.E."/>
            <person name="Andersen M.R."/>
        </authorList>
    </citation>
    <scope>NUCLEOTIDE SEQUENCE [LARGE SCALE GENOMIC DNA]</scope>
    <source>
        <strain evidence="9 10">CBS 209.92</strain>
    </source>
</reference>
<sequence>MPNEGGEWEFGMVVAAGQGDLYIDGVQVIDNSTQQTPSPLFECAGSIQEVGHFTVEAGKSYALEIRFSNQRPVPGQTIPMGRGAIEVGARRIRTTAELVNEAVEVAKQADVVIVAVGLNADWESEGYDRKNPRLPPGTDELVDAVLDVRSDSVVVLQSGTPLELPWVEKCSALLQAHYGGLEFGNGLADIIFGKANPSARLSMTYPFKASHNPANYNWGDEFGESRYGEGVFVGYRHYEATDREVMFPFGYGLSYHSSEITDIAIEKTSPFTKPVDILATCHFTLENLSEIPGREVVQLYIGPPDSEVRRPVKERKTYCKLALKAHEKKKAQLNIPLEAFAYFNGRMNQWHVEKGTYRVFLGFSSQNIRAEEDIQFHYLHFFNC</sequence>
<dbReference type="Gene3D" id="2.60.40.10">
    <property type="entry name" value="Immunoglobulins"/>
    <property type="match status" value="1"/>
</dbReference>
<keyword evidence="6" id="KW-0326">Glycosidase</keyword>
<dbReference type="PANTHER" id="PTHR42715">
    <property type="entry name" value="BETA-GLUCOSIDASE"/>
    <property type="match status" value="1"/>
</dbReference>
<gene>
    <name evidence="9" type="ORF">BJX66DRAFT_345015</name>
</gene>
<name>A0ABR4FJC4_9EURO</name>
<evidence type="ECO:0000256" key="1">
    <source>
        <dbReference type="ARBA" id="ARBA00000448"/>
    </source>
</evidence>
<accession>A0ABR4FJC4</accession>
<dbReference type="InterPro" id="IPR002772">
    <property type="entry name" value="Glyco_hydro_3_C"/>
</dbReference>
<dbReference type="InterPro" id="IPR026891">
    <property type="entry name" value="Fn3-like"/>
</dbReference>
<evidence type="ECO:0000256" key="3">
    <source>
        <dbReference type="ARBA" id="ARBA00012744"/>
    </source>
</evidence>
<comment type="caution">
    <text evidence="9">The sequence shown here is derived from an EMBL/GenBank/DDBJ whole genome shotgun (WGS) entry which is preliminary data.</text>
</comment>